<dbReference type="GO" id="GO:0004527">
    <property type="term" value="F:exonuclease activity"/>
    <property type="evidence" value="ECO:0007669"/>
    <property type="project" value="UniProtKB-KW"/>
</dbReference>
<sequence>MRFRLDSWQSDYAFPYEPEPVEVDAVDAVDVEVEAPAHDWAPITPPADTSPFATVRFIDGVQASDAVIWINDPDRDRPLPGLVASWAAGVVSCSADGAALDRVVVERGVFSDARSLGPIIAGNLTWRPQAPETPVEEGDASDAIRDPDPMALRERLGLARRRLEDRIGILPAPDGQDVLTVYDGLLHARSRPLAAVGLAKRAHRIYLPESLQGIQRQLTRGERTPLFTTDAQRRRLSFYLALSDPLPPAVADPGSCVARIELSVAPDTTIGDVSAFADRVAATLPPFASEPHVDPRAPQNLMPIRSLERELRRLLGRPSVVRPLLASQAAESNPS</sequence>
<organism evidence="1 2">
    <name type="scientific">Euzebya pacifica</name>
    <dbReference type="NCBI Taxonomy" id="1608957"/>
    <lineage>
        <taxon>Bacteria</taxon>
        <taxon>Bacillati</taxon>
        <taxon>Actinomycetota</taxon>
        <taxon>Nitriliruptoria</taxon>
        <taxon>Euzebyales</taxon>
    </lineage>
</organism>
<gene>
    <name evidence="1" type="ORF">DVS28_a0433</name>
</gene>
<proteinExistence type="predicted"/>
<protein>
    <submittedName>
        <fullName evidence="1">Single-stranded exonuclease associated with Rad50/Mre11 complex</fullName>
    </submittedName>
</protein>
<reference evidence="1 2" key="1">
    <citation type="submission" date="2018-09" db="EMBL/GenBank/DDBJ databases">
        <title>Complete genome sequence of Euzebya sp. DY32-46 isolated from seawater of Pacific Ocean.</title>
        <authorList>
            <person name="Xu L."/>
            <person name="Wu Y.-H."/>
            <person name="Xu X.-W."/>
        </authorList>
    </citation>
    <scope>NUCLEOTIDE SEQUENCE [LARGE SCALE GENOMIC DNA]</scope>
    <source>
        <strain evidence="1 2">DY32-46</strain>
    </source>
</reference>
<dbReference type="SUPFAM" id="SSF53098">
    <property type="entry name" value="Ribonuclease H-like"/>
    <property type="match status" value="1"/>
</dbReference>
<dbReference type="KEGG" id="euz:DVS28_a0433"/>
<keyword evidence="1" id="KW-0540">Nuclease</keyword>
<dbReference type="AlphaFoldDB" id="A0A346XSE3"/>
<name>A0A346XSE3_9ACTN</name>
<evidence type="ECO:0000313" key="1">
    <source>
        <dbReference type="EMBL" id="AXV05140.1"/>
    </source>
</evidence>
<accession>A0A346XSE3</accession>
<evidence type="ECO:0000313" key="2">
    <source>
        <dbReference type="Proteomes" id="UP000264006"/>
    </source>
</evidence>
<dbReference type="Proteomes" id="UP000264006">
    <property type="component" value="Chromosome"/>
</dbReference>
<keyword evidence="1" id="KW-0269">Exonuclease</keyword>
<dbReference type="InterPro" id="IPR012337">
    <property type="entry name" value="RNaseH-like_sf"/>
</dbReference>
<keyword evidence="1" id="KW-0378">Hydrolase</keyword>
<dbReference type="OrthoDB" id="255198at2"/>
<dbReference type="EMBL" id="CP031165">
    <property type="protein sequence ID" value="AXV05140.1"/>
    <property type="molecule type" value="Genomic_DNA"/>
</dbReference>
<keyword evidence="2" id="KW-1185">Reference proteome</keyword>
<dbReference type="RefSeq" id="WP_114589991.1">
    <property type="nucleotide sequence ID" value="NZ_CP031165.1"/>
</dbReference>